<name>A0ABQ9IJC4_9NEOP</name>
<sequence length="163" mass="18577">MEKTGIPEKLIRLPRICVEASKSRVGVKGKLSAYFEVKTGVKEGDCSSPLFLNFALEKAIKRVAEMETGLQYAGNKEELRDMMKVLVKENKEVGQEINIQKTKYLPISRCHNEPHGNRCSFSMGKMLVKIIVKNIKTSEIQDYNTTSSAVWCRTMDFNQKNRK</sequence>
<evidence type="ECO:0000313" key="1">
    <source>
        <dbReference type="EMBL" id="KAJ8896290.1"/>
    </source>
</evidence>
<dbReference type="Proteomes" id="UP001159363">
    <property type="component" value="Chromosome 1"/>
</dbReference>
<dbReference type="EMBL" id="JARBHB010000001">
    <property type="protein sequence ID" value="KAJ8896290.1"/>
    <property type="molecule type" value="Genomic_DNA"/>
</dbReference>
<evidence type="ECO:0000313" key="2">
    <source>
        <dbReference type="Proteomes" id="UP001159363"/>
    </source>
</evidence>
<organism evidence="1 2">
    <name type="scientific">Dryococelus australis</name>
    <dbReference type="NCBI Taxonomy" id="614101"/>
    <lineage>
        <taxon>Eukaryota</taxon>
        <taxon>Metazoa</taxon>
        <taxon>Ecdysozoa</taxon>
        <taxon>Arthropoda</taxon>
        <taxon>Hexapoda</taxon>
        <taxon>Insecta</taxon>
        <taxon>Pterygota</taxon>
        <taxon>Neoptera</taxon>
        <taxon>Polyneoptera</taxon>
        <taxon>Phasmatodea</taxon>
        <taxon>Verophasmatodea</taxon>
        <taxon>Anareolatae</taxon>
        <taxon>Phasmatidae</taxon>
        <taxon>Eurycanthinae</taxon>
        <taxon>Dryococelus</taxon>
    </lineage>
</organism>
<proteinExistence type="predicted"/>
<keyword evidence="2" id="KW-1185">Reference proteome</keyword>
<accession>A0ABQ9IJC4</accession>
<comment type="caution">
    <text evidence="1">The sequence shown here is derived from an EMBL/GenBank/DDBJ whole genome shotgun (WGS) entry which is preliminary data.</text>
</comment>
<protein>
    <recommendedName>
        <fullName evidence="3">Reverse transcriptase domain-containing protein</fullName>
    </recommendedName>
</protein>
<gene>
    <name evidence="1" type="ORF">PR048_001634</name>
</gene>
<evidence type="ECO:0008006" key="3">
    <source>
        <dbReference type="Google" id="ProtNLM"/>
    </source>
</evidence>
<reference evidence="1 2" key="1">
    <citation type="submission" date="2023-02" db="EMBL/GenBank/DDBJ databases">
        <title>LHISI_Scaffold_Assembly.</title>
        <authorList>
            <person name="Stuart O.P."/>
            <person name="Cleave R."/>
            <person name="Magrath M.J.L."/>
            <person name="Mikheyev A.S."/>
        </authorList>
    </citation>
    <scope>NUCLEOTIDE SEQUENCE [LARGE SCALE GENOMIC DNA]</scope>
    <source>
        <strain evidence="1">Daus_M_001</strain>
        <tissue evidence="1">Leg muscle</tissue>
    </source>
</reference>